<feature type="domain" description="Pseudouridine synthase RsuA/RluA-like" evidence="5">
    <location>
        <begin position="25"/>
        <end position="188"/>
    </location>
</feature>
<comment type="similarity">
    <text evidence="2">Belongs to the pseudouridine synthase RluA family.</text>
</comment>
<dbReference type="EMBL" id="CP041692">
    <property type="protein sequence ID" value="QDP98977.1"/>
    <property type="molecule type" value="Genomic_DNA"/>
</dbReference>
<dbReference type="Pfam" id="PF00849">
    <property type="entry name" value="PseudoU_synth_2"/>
    <property type="match status" value="1"/>
</dbReference>
<dbReference type="GO" id="GO:0140098">
    <property type="term" value="F:catalytic activity, acting on RNA"/>
    <property type="evidence" value="ECO:0007669"/>
    <property type="project" value="UniProtKB-ARBA"/>
</dbReference>
<evidence type="ECO:0000313" key="7">
    <source>
        <dbReference type="Proteomes" id="UP000319263"/>
    </source>
</evidence>
<sequence>MSAEGVASTWQQVRDQHVLYEDDLVLVIDKPGGIGLVGERHDTDLMQQARDAGEFVMPAHRIDKVTSGLVLLARDQQTHAMLTRQFADRTVIKEYLAVVREPGLGDHGRIDLPLSVGRKSRVRVAANRDDITEIEPGHWTVPAGRVFDHVRSYPASTDFRTVAETEDHAALALRPHTGRRHQLRVQLAWIGHPIEGDPLFCKPTGPRTHLHSWRLTFAHPTQGELTVTADPVEAFWQPLGGPVPELTGNP</sequence>
<organism evidence="6 7">
    <name type="scientific">Microlunatus elymi</name>
    <dbReference type="NCBI Taxonomy" id="2596828"/>
    <lineage>
        <taxon>Bacteria</taxon>
        <taxon>Bacillati</taxon>
        <taxon>Actinomycetota</taxon>
        <taxon>Actinomycetes</taxon>
        <taxon>Propionibacteriales</taxon>
        <taxon>Propionibacteriaceae</taxon>
        <taxon>Microlunatus</taxon>
    </lineage>
</organism>
<protein>
    <recommendedName>
        <fullName evidence="3">RNA pseudouridylate synthase</fullName>
    </recommendedName>
    <alternativeName>
        <fullName evidence="4">RNA-uridine isomerase</fullName>
    </alternativeName>
</protein>
<dbReference type="KEGG" id="mik:FOE78_20285"/>
<evidence type="ECO:0000259" key="5">
    <source>
        <dbReference type="Pfam" id="PF00849"/>
    </source>
</evidence>
<name>A0A516Q6A3_9ACTN</name>
<evidence type="ECO:0000256" key="4">
    <source>
        <dbReference type="ARBA" id="ARBA00033164"/>
    </source>
</evidence>
<dbReference type="PANTHER" id="PTHR21600">
    <property type="entry name" value="MITOCHONDRIAL RNA PSEUDOURIDINE SYNTHASE"/>
    <property type="match status" value="1"/>
</dbReference>
<evidence type="ECO:0000256" key="2">
    <source>
        <dbReference type="ARBA" id="ARBA00010876"/>
    </source>
</evidence>
<dbReference type="GO" id="GO:0000455">
    <property type="term" value="P:enzyme-directed rRNA pseudouridine synthesis"/>
    <property type="evidence" value="ECO:0007669"/>
    <property type="project" value="TreeGrafter"/>
</dbReference>
<dbReference type="InterPro" id="IPR020103">
    <property type="entry name" value="PsdUridine_synth_cat_dom_sf"/>
</dbReference>
<dbReference type="InterPro" id="IPR006224">
    <property type="entry name" value="PsdUridine_synth_RluA-like_CS"/>
</dbReference>
<dbReference type="CDD" id="cd02869">
    <property type="entry name" value="PseudoU_synth_RluA_like"/>
    <property type="match status" value="1"/>
</dbReference>
<accession>A0A516Q6A3</accession>
<dbReference type="GO" id="GO:0003723">
    <property type="term" value="F:RNA binding"/>
    <property type="evidence" value="ECO:0007669"/>
    <property type="project" value="InterPro"/>
</dbReference>
<evidence type="ECO:0000256" key="3">
    <source>
        <dbReference type="ARBA" id="ARBA00031870"/>
    </source>
</evidence>
<dbReference type="InterPro" id="IPR006145">
    <property type="entry name" value="PsdUridine_synth_RsuA/RluA"/>
</dbReference>
<keyword evidence="7" id="KW-1185">Reference proteome</keyword>
<dbReference type="SUPFAM" id="SSF55120">
    <property type="entry name" value="Pseudouridine synthase"/>
    <property type="match status" value="1"/>
</dbReference>
<dbReference type="Gene3D" id="3.30.2350.10">
    <property type="entry name" value="Pseudouridine synthase"/>
    <property type="match status" value="1"/>
</dbReference>
<dbReference type="PROSITE" id="PS01129">
    <property type="entry name" value="PSI_RLU"/>
    <property type="match status" value="1"/>
</dbReference>
<dbReference type="PANTHER" id="PTHR21600:SF87">
    <property type="entry name" value="RNA PSEUDOURIDYLATE SYNTHASE DOMAIN-CONTAINING PROTEIN 1"/>
    <property type="match status" value="1"/>
</dbReference>
<dbReference type="GO" id="GO:0009982">
    <property type="term" value="F:pseudouridine synthase activity"/>
    <property type="evidence" value="ECO:0007669"/>
    <property type="project" value="InterPro"/>
</dbReference>
<gene>
    <name evidence="6" type="ORF">FOE78_20285</name>
</gene>
<proteinExistence type="inferred from homology"/>
<dbReference type="InterPro" id="IPR050188">
    <property type="entry name" value="RluA_PseudoU_synthase"/>
</dbReference>
<evidence type="ECO:0000256" key="1">
    <source>
        <dbReference type="ARBA" id="ARBA00000073"/>
    </source>
</evidence>
<comment type="catalytic activity">
    <reaction evidence="1">
        <text>a uridine in RNA = a pseudouridine in RNA</text>
        <dbReference type="Rhea" id="RHEA:48348"/>
        <dbReference type="Rhea" id="RHEA-COMP:12068"/>
        <dbReference type="Rhea" id="RHEA-COMP:12069"/>
        <dbReference type="ChEBI" id="CHEBI:65314"/>
        <dbReference type="ChEBI" id="CHEBI:65315"/>
    </reaction>
</comment>
<dbReference type="Proteomes" id="UP000319263">
    <property type="component" value="Chromosome"/>
</dbReference>
<dbReference type="OrthoDB" id="9807829at2"/>
<dbReference type="AlphaFoldDB" id="A0A516Q6A3"/>
<evidence type="ECO:0000313" key="6">
    <source>
        <dbReference type="EMBL" id="QDP98977.1"/>
    </source>
</evidence>
<reference evidence="6 7" key="1">
    <citation type="submission" date="2019-07" db="EMBL/GenBank/DDBJ databases">
        <title>Microlunatus dokdonensis sp. nov. isolated from the rhizospheric soil of the wild plant Elymus tsukushiensis.</title>
        <authorList>
            <person name="Ghim S.-Y."/>
            <person name="Hwang Y.-J."/>
            <person name="Son J.-S."/>
            <person name="Shin J.-H."/>
        </authorList>
    </citation>
    <scope>NUCLEOTIDE SEQUENCE [LARGE SCALE GENOMIC DNA]</scope>
    <source>
        <strain evidence="6 7">KUDC0627</strain>
    </source>
</reference>